<organism evidence="7 8">
    <name type="scientific">Pseudolactococcus hodotermopsidis</name>
    <dbReference type="NCBI Taxonomy" id="2709157"/>
    <lineage>
        <taxon>Bacteria</taxon>
        <taxon>Bacillati</taxon>
        <taxon>Bacillota</taxon>
        <taxon>Bacilli</taxon>
        <taxon>Lactobacillales</taxon>
        <taxon>Streptococcaceae</taxon>
        <taxon>Pseudolactococcus</taxon>
    </lineage>
</organism>
<dbReference type="InterPro" id="IPR007373">
    <property type="entry name" value="Thiamin_PyroPKinase_B1-bd"/>
</dbReference>
<dbReference type="Pfam" id="PF04263">
    <property type="entry name" value="TPK_catalytic"/>
    <property type="match status" value="1"/>
</dbReference>
<dbReference type="SMART" id="SM00983">
    <property type="entry name" value="TPK_B1_binding"/>
    <property type="match status" value="1"/>
</dbReference>
<protein>
    <recommendedName>
        <fullName evidence="5">Thiamine diphosphokinase</fullName>
        <ecNumber evidence="5">2.7.6.2</ecNumber>
    </recommendedName>
</protein>
<evidence type="ECO:0000256" key="4">
    <source>
        <dbReference type="ARBA" id="ARBA00022840"/>
    </source>
</evidence>
<dbReference type="GO" id="GO:0016301">
    <property type="term" value="F:kinase activity"/>
    <property type="evidence" value="ECO:0007669"/>
    <property type="project" value="UniProtKB-KW"/>
</dbReference>
<dbReference type="PANTHER" id="PTHR41299:SF1">
    <property type="entry name" value="THIAMINE PYROPHOSPHOKINASE"/>
    <property type="match status" value="1"/>
</dbReference>
<dbReference type="InterPro" id="IPR006282">
    <property type="entry name" value="Thi_PPkinase"/>
</dbReference>
<dbReference type="InterPro" id="IPR036759">
    <property type="entry name" value="TPK_catalytic_sf"/>
</dbReference>
<dbReference type="AlphaFoldDB" id="A0A6A0BCX1"/>
<comment type="caution">
    <text evidence="7">The sequence shown here is derived from an EMBL/GenBank/DDBJ whole genome shotgun (WGS) entry which is preliminary data.</text>
</comment>
<reference evidence="7 8" key="1">
    <citation type="submission" date="2020-02" db="EMBL/GenBank/DDBJ databases">
        <title>Draft genome sequence of Lactococcus sp. Hs30E4-3.</title>
        <authorList>
            <person name="Noda S."/>
            <person name="Yuki M."/>
            <person name="Ohkuma M."/>
        </authorList>
    </citation>
    <scope>NUCLEOTIDE SEQUENCE [LARGE SCALE GENOMIC DNA]</scope>
    <source>
        <strain evidence="7 8">Hs30E4-3</strain>
    </source>
</reference>
<evidence type="ECO:0000259" key="6">
    <source>
        <dbReference type="SMART" id="SM00983"/>
    </source>
</evidence>
<dbReference type="NCBIfam" id="TIGR01378">
    <property type="entry name" value="thi_PPkinase"/>
    <property type="match status" value="1"/>
</dbReference>
<dbReference type="GO" id="GO:0006772">
    <property type="term" value="P:thiamine metabolic process"/>
    <property type="evidence" value="ECO:0007669"/>
    <property type="project" value="UniProtKB-UniRule"/>
</dbReference>
<dbReference type="EC" id="2.7.6.2" evidence="5"/>
<evidence type="ECO:0000256" key="1">
    <source>
        <dbReference type="ARBA" id="ARBA00022679"/>
    </source>
</evidence>
<dbReference type="InterPro" id="IPR007371">
    <property type="entry name" value="TPK_catalytic"/>
</dbReference>
<dbReference type="EMBL" id="BLLI01000069">
    <property type="protein sequence ID" value="GFH43252.1"/>
    <property type="molecule type" value="Genomic_DNA"/>
</dbReference>
<name>A0A6A0BCX1_9LACT</name>
<evidence type="ECO:0000313" key="8">
    <source>
        <dbReference type="Proteomes" id="UP000480303"/>
    </source>
</evidence>
<dbReference type="GO" id="GO:0004788">
    <property type="term" value="F:thiamine diphosphokinase activity"/>
    <property type="evidence" value="ECO:0007669"/>
    <property type="project" value="UniProtKB-UniRule"/>
</dbReference>
<evidence type="ECO:0000313" key="7">
    <source>
        <dbReference type="EMBL" id="GFH43252.1"/>
    </source>
</evidence>
<keyword evidence="8" id="KW-1185">Reference proteome</keyword>
<dbReference type="Gene3D" id="3.40.50.10240">
    <property type="entry name" value="Thiamin pyrophosphokinase, catalytic domain"/>
    <property type="match status" value="1"/>
</dbReference>
<feature type="domain" description="Thiamin pyrophosphokinase thiamin-binding" evidence="6">
    <location>
        <begin position="147"/>
        <end position="212"/>
    </location>
</feature>
<dbReference type="GO" id="GO:0009229">
    <property type="term" value="P:thiamine diphosphate biosynthetic process"/>
    <property type="evidence" value="ECO:0007669"/>
    <property type="project" value="InterPro"/>
</dbReference>
<keyword evidence="3 7" id="KW-0418">Kinase</keyword>
<dbReference type="SUPFAM" id="SSF63999">
    <property type="entry name" value="Thiamin pyrophosphokinase, catalytic domain"/>
    <property type="match status" value="1"/>
</dbReference>
<gene>
    <name evidence="7" type="primary">thiN</name>
    <name evidence="7" type="ORF">Hs30E_18030</name>
</gene>
<dbReference type="GO" id="GO:0005524">
    <property type="term" value="F:ATP binding"/>
    <property type="evidence" value="ECO:0007669"/>
    <property type="project" value="UniProtKB-KW"/>
</dbReference>
<dbReference type="GO" id="GO:0030975">
    <property type="term" value="F:thiamine binding"/>
    <property type="evidence" value="ECO:0007669"/>
    <property type="project" value="InterPro"/>
</dbReference>
<dbReference type="Proteomes" id="UP000480303">
    <property type="component" value="Unassembled WGS sequence"/>
</dbReference>
<dbReference type="PANTHER" id="PTHR41299">
    <property type="entry name" value="THIAMINE PYROPHOSPHOKINASE"/>
    <property type="match status" value="1"/>
</dbReference>
<evidence type="ECO:0000256" key="5">
    <source>
        <dbReference type="NCBIfam" id="TIGR01378"/>
    </source>
</evidence>
<dbReference type="Pfam" id="PF04265">
    <property type="entry name" value="TPK_B1_binding"/>
    <property type="match status" value="1"/>
</dbReference>
<sequence>MKIIIVAGGPAENFEALIADNMKKSDTFFVGVDRGAYRLMSASLPLDMAVGDFDSLTVEELSEVKVYAKSFQQSPAEKADTDLELGVLLATERFPNASEILILGGLGGRFDHEIQILYLVLQTRFAHLVEKIILLNPSNMISFKRAGRHILTKIPEMTYLAFASLTPVTDFFIQNARYDLAKTNFPQNFSFSSNEFLADKPVTIGFTKGIVVVIQAKD</sequence>
<proteinExistence type="predicted"/>
<keyword evidence="4" id="KW-0067">ATP-binding</keyword>
<dbReference type="InterPro" id="IPR053149">
    <property type="entry name" value="TPK"/>
</dbReference>
<dbReference type="CDD" id="cd07995">
    <property type="entry name" value="TPK"/>
    <property type="match status" value="1"/>
</dbReference>
<keyword evidence="1" id="KW-0808">Transferase</keyword>
<evidence type="ECO:0000256" key="2">
    <source>
        <dbReference type="ARBA" id="ARBA00022741"/>
    </source>
</evidence>
<dbReference type="RefSeq" id="WP_172209688.1">
    <property type="nucleotide sequence ID" value="NZ_BLLI01000069.1"/>
</dbReference>
<keyword evidence="2" id="KW-0547">Nucleotide-binding</keyword>
<accession>A0A6A0BCX1</accession>
<evidence type="ECO:0000256" key="3">
    <source>
        <dbReference type="ARBA" id="ARBA00022777"/>
    </source>
</evidence>